<organism evidence="3 4">
    <name type="scientific">Lysobacter silvisoli</name>
    <dbReference type="NCBI Taxonomy" id="2293254"/>
    <lineage>
        <taxon>Bacteria</taxon>
        <taxon>Pseudomonadati</taxon>
        <taxon>Pseudomonadota</taxon>
        <taxon>Gammaproteobacteria</taxon>
        <taxon>Lysobacterales</taxon>
        <taxon>Lysobacteraceae</taxon>
        <taxon>Lysobacter</taxon>
    </lineage>
</organism>
<dbReference type="AlphaFoldDB" id="A0A371JXR5"/>
<gene>
    <name evidence="3" type="ORF">DX914_15450</name>
</gene>
<dbReference type="Pfam" id="PF07676">
    <property type="entry name" value="PD40"/>
    <property type="match status" value="4"/>
</dbReference>
<protein>
    <submittedName>
        <fullName evidence="3">TolB-like protein</fullName>
    </submittedName>
</protein>
<dbReference type="RefSeq" id="WP_115860373.1">
    <property type="nucleotide sequence ID" value="NZ_QTSU01000003.1"/>
</dbReference>
<dbReference type="Gene3D" id="2.120.10.30">
    <property type="entry name" value="TolB, C-terminal domain"/>
    <property type="match status" value="1"/>
</dbReference>
<accession>A0A371JXR5</accession>
<dbReference type="PANTHER" id="PTHR36842:SF1">
    <property type="entry name" value="PROTEIN TOLB"/>
    <property type="match status" value="1"/>
</dbReference>
<evidence type="ECO:0000313" key="3">
    <source>
        <dbReference type="EMBL" id="RDZ26397.1"/>
    </source>
</evidence>
<feature type="signal peptide" evidence="2">
    <location>
        <begin position="1"/>
        <end position="19"/>
    </location>
</feature>
<feature type="chain" id="PRO_5017084162" evidence="2">
    <location>
        <begin position="20"/>
        <end position="302"/>
    </location>
</feature>
<evidence type="ECO:0000313" key="4">
    <source>
        <dbReference type="Proteomes" id="UP000264492"/>
    </source>
</evidence>
<reference evidence="3 4" key="1">
    <citation type="submission" date="2018-08" db="EMBL/GenBank/DDBJ databases">
        <title>Lysobacter sp. zong2l5, whole genome shotgun sequence.</title>
        <authorList>
            <person name="Zhang X."/>
            <person name="Feng G."/>
            <person name="Zhu H."/>
        </authorList>
    </citation>
    <scope>NUCLEOTIDE SEQUENCE [LARGE SCALE GENOMIC DNA]</scope>
    <source>
        <strain evidence="4">zong2l5</strain>
    </source>
</reference>
<dbReference type="SUPFAM" id="SSF82171">
    <property type="entry name" value="DPP6 N-terminal domain-like"/>
    <property type="match status" value="1"/>
</dbReference>
<evidence type="ECO:0000256" key="2">
    <source>
        <dbReference type="SAM" id="SignalP"/>
    </source>
</evidence>
<dbReference type="EMBL" id="QTSU01000003">
    <property type="protein sequence ID" value="RDZ26397.1"/>
    <property type="molecule type" value="Genomic_DNA"/>
</dbReference>
<keyword evidence="2" id="KW-0732">Signal</keyword>
<sequence length="302" mass="31637">MRRAAALAGLSLLSALLLAMPAAGYLSEFGIEGMGVVSTPGNEVRASVSPDGRRIVWGSTDRPGGAGGWDLWQAQLKDGRWQDATPLALNSAANDFDPAYSADGRWLYFFSNRPGGRGGDDLYRAPVRADGSVGAAENLGAGVNTRGDEWAPTPSTDGRRLLFASDGHGGAGRHDLFVAQWNGQAFADPQPVPGVNTGDDEFDAAWLGDGRALVFARSRNVEKEPIRLWLAQCEGKAYGAAVPLALSFNSEDGATLGPALDWNKPAELLVTGRAKAPKAGKLDIYRMKAPAATGQGGCVAAN</sequence>
<name>A0A371JXR5_9GAMM</name>
<evidence type="ECO:0000256" key="1">
    <source>
        <dbReference type="ARBA" id="ARBA00009820"/>
    </source>
</evidence>
<proteinExistence type="inferred from homology"/>
<dbReference type="Proteomes" id="UP000264492">
    <property type="component" value="Unassembled WGS sequence"/>
</dbReference>
<dbReference type="InterPro" id="IPR011659">
    <property type="entry name" value="WD40"/>
</dbReference>
<dbReference type="PANTHER" id="PTHR36842">
    <property type="entry name" value="PROTEIN TOLB HOMOLOG"/>
    <property type="match status" value="1"/>
</dbReference>
<dbReference type="InterPro" id="IPR011042">
    <property type="entry name" value="6-blade_b-propeller_TolB-like"/>
</dbReference>
<dbReference type="OrthoDB" id="9809364at2"/>
<comment type="similarity">
    <text evidence="1">Belongs to the TolB family.</text>
</comment>
<keyword evidence="4" id="KW-1185">Reference proteome</keyword>
<comment type="caution">
    <text evidence="3">The sequence shown here is derived from an EMBL/GenBank/DDBJ whole genome shotgun (WGS) entry which is preliminary data.</text>
</comment>